<evidence type="ECO:0000256" key="1">
    <source>
        <dbReference type="ARBA" id="ARBA00006484"/>
    </source>
</evidence>
<dbReference type="InterPro" id="IPR036291">
    <property type="entry name" value="NAD(P)-bd_dom_sf"/>
</dbReference>
<sequence>MHFLDFTGKVVVITGAGGSLGQAYALEFAKRGASVLGNLVKMLRFAVNDLGSSRQGSGSSASPADQMSCVISAKSALIGFSHTLAIEGSKYNIQSNVVIPTASSRLTSDLLPEEELQSLKPEHVVPLVVYLSHESCQETGKIFEAGAGWYGQSKLYLGSSLISVIVFLWDR</sequence>
<name>A0A183DYZ0_9BILA</name>
<dbReference type="GO" id="GO:0016491">
    <property type="term" value="F:oxidoreductase activity"/>
    <property type="evidence" value="ECO:0007669"/>
    <property type="project" value="UniProtKB-KW"/>
</dbReference>
<keyword evidence="2" id="KW-0560">Oxidoreductase</keyword>
<comment type="similarity">
    <text evidence="1">Belongs to the short-chain dehydrogenases/reductases (SDR) family.</text>
</comment>
<protein>
    <submittedName>
        <fullName evidence="5">Peroxisomal 2,4-dienoyl-CoA reductase</fullName>
    </submittedName>
</protein>
<keyword evidence="4" id="KW-1185">Reference proteome</keyword>
<dbReference type="AlphaFoldDB" id="A0A183DYZ0"/>
<dbReference type="EMBL" id="UYRT01080717">
    <property type="protein sequence ID" value="VDN23263.1"/>
    <property type="molecule type" value="Genomic_DNA"/>
</dbReference>
<evidence type="ECO:0000256" key="2">
    <source>
        <dbReference type="ARBA" id="ARBA00023002"/>
    </source>
</evidence>
<gene>
    <name evidence="3" type="ORF">GPUH_LOCUS13932</name>
</gene>
<reference evidence="5" key="1">
    <citation type="submission" date="2016-06" db="UniProtKB">
        <authorList>
            <consortium name="WormBaseParasite"/>
        </authorList>
    </citation>
    <scope>IDENTIFICATION</scope>
</reference>
<dbReference type="WBParaSite" id="GPUH_0001394601-mRNA-1">
    <property type="protein sequence ID" value="GPUH_0001394601-mRNA-1"/>
    <property type="gene ID" value="GPUH_0001394601"/>
</dbReference>
<dbReference type="PANTHER" id="PTHR45024:SF2">
    <property type="entry name" value="SCP2 DOMAIN-CONTAINING PROTEIN"/>
    <property type="match status" value="1"/>
</dbReference>
<dbReference type="Gene3D" id="3.40.50.720">
    <property type="entry name" value="NAD(P)-binding Rossmann-like Domain"/>
    <property type="match status" value="2"/>
</dbReference>
<dbReference type="OrthoDB" id="5830165at2759"/>
<evidence type="ECO:0000313" key="5">
    <source>
        <dbReference type="WBParaSite" id="GPUH_0001394601-mRNA-1"/>
    </source>
</evidence>
<dbReference type="SUPFAM" id="SSF51735">
    <property type="entry name" value="NAD(P)-binding Rossmann-fold domains"/>
    <property type="match status" value="1"/>
</dbReference>
<evidence type="ECO:0000313" key="4">
    <source>
        <dbReference type="Proteomes" id="UP000271098"/>
    </source>
</evidence>
<accession>A0A183DYZ0</accession>
<evidence type="ECO:0000313" key="3">
    <source>
        <dbReference type="EMBL" id="VDN23263.1"/>
    </source>
</evidence>
<proteinExistence type="inferred from homology"/>
<reference evidence="3 4" key="2">
    <citation type="submission" date="2018-11" db="EMBL/GenBank/DDBJ databases">
        <authorList>
            <consortium name="Pathogen Informatics"/>
        </authorList>
    </citation>
    <scope>NUCLEOTIDE SEQUENCE [LARGE SCALE GENOMIC DNA]</scope>
</reference>
<organism evidence="5">
    <name type="scientific">Gongylonema pulchrum</name>
    <dbReference type="NCBI Taxonomy" id="637853"/>
    <lineage>
        <taxon>Eukaryota</taxon>
        <taxon>Metazoa</taxon>
        <taxon>Ecdysozoa</taxon>
        <taxon>Nematoda</taxon>
        <taxon>Chromadorea</taxon>
        <taxon>Rhabditida</taxon>
        <taxon>Spirurina</taxon>
        <taxon>Spiruromorpha</taxon>
        <taxon>Spiruroidea</taxon>
        <taxon>Gongylonematidae</taxon>
        <taxon>Gongylonema</taxon>
    </lineage>
</organism>
<dbReference type="Proteomes" id="UP000271098">
    <property type="component" value="Unassembled WGS sequence"/>
</dbReference>
<dbReference type="InterPro" id="IPR051687">
    <property type="entry name" value="Peroxisomal_Beta-Oxidation"/>
</dbReference>
<dbReference type="PANTHER" id="PTHR45024">
    <property type="entry name" value="DEHYDROGENASES, SHORT CHAIN"/>
    <property type="match status" value="1"/>
</dbReference>